<dbReference type="AlphaFoldDB" id="A0A1E3PCM4"/>
<proteinExistence type="predicted"/>
<keyword evidence="9" id="KW-1185">Reference proteome</keyword>
<organism evidence="8 9">
    <name type="scientific">Wickerhamomyces anomalus (strain ATCC 58044 / CBS 1984 / NCYC 433 / NRRL Y-366-8)</name>
    <name type="common">Yeast</name>
    <name type="synonym">Hansenula anomala</name>
    <dbReference type="NCBI Taxonomy" id="683960"/>
    <lineage>
        <taxon>Eukaryota</taxon>
        <taxon>Fungi</taxon>
        <taxon>Dikarya</taxon>
        <taxon>Ascomycota</taxon>
        <taxon>Saccharomycotina</taxon>
        <taxon>Saccharomycetes</taxon>
        <taxon>Phaffomycetales</taxon>
        <taxon>Wickerhamomycetaceae</taxon>
        <taxon>Wickerhamomyces</taxon>
    </lineage>
</organism>
<feature type="non-terminal residue" evidence="8">
    <location>
        <position position="430"/>
    </location>
</feature>
<dbReference type="GO" id="GO:0022857">
    <property type="term" value="F:transmembrane transporter activity"/>
    <property type="evidence" value="ECO:0007669"/>
    <property type="project" value="InterPro"/>
</dbReference>
<dbReference type="GeneID" id="30199792"/>
<protein>
    <recommendedName>
        <fullName evidence="7">Major facilitator superfamily (MFS) profile domain-containing protein</fullName>
    </recommendedName>
</protein>
<dbReference type="PROSITE" id="PS50850">
    <property type="entry name" value="MFS"/>
    <property type="match status" value="1"/>
</dbReference>
<dbReference type="InterPro" id="IPR020846">
    <property type="entry name" value="MFS_dom"/>
</dbReference>
<evidence type="ECO:0000313" key="9">
    <source>
        <dbReference type="Proteomes" id="UP000094112"/>
    </source>
</evidence>
<dbReference type="EMBL" id="KV454208">
    <property type="protein sequence ID" value="ODQ63040.1"/>
    <property type="molecule type" value="Genomic_DNA"/>
</dbReference>
<feature type="transmembrane region" description="Helical" evidence="6">
    <location>
        <begin position="274"/>
        <end position="294"/>
    </location>
</feature>
<dbReference type="Pfam" id="PF07690">
    <property type="entry name" value="MFS_1"/>
    <property type="match status" value="1"/>
</dbReference>
<feature type="transmembrane region" description="Helical" evidence="6">
    <location>
        <begin position="301"/>
        <end position="322"/>
    </location>
</feature>
<dbReference type="Proteomes" id="UP000094112">
    <property type="component" value="Unassembled WGS sequence"/>
</dbReference>
<dbReference type="Gene3D" id="1.20.1250.20">
    <property type="entry name" value="MFS general substrate transporter like domains"/>
    <property type="match status" value="2"/>
</dbReference>
<evidence type="ECO:0000256" key="2">
    <source>
        <dbReference type="ARBA" id="ARBA00022448"/>
    </source>
</evidence>
<dbReference type="SUPFAM" id="SSF103473">
    <property type="entry name" value="MFS general substrate transporter"/>
    <property type="match status" value="1"/>
</dbReference>
<evidence type="ECO:0000256" key="6">
    <source>
        <dbReference type="SAM" id="Phobius"/>
    </source>
</evidence>
<dbReference type="OrthoDB" id="2962993at2759"/>
<accession>A0A1E3PCM4</accession>
<dbReference type="PANTHER" id="PTHR43791">
    <property type="entry name" value="PERMEASE-RELATED"/>
    <property type="match status" value="1"/>
</dbReference>
<evidence type="ECO:0000256" key="5">
    <source>
        <dbReference type="ARBA" id="ARBA00023136"/>
    </source>
</evidence>
<feature type="transmembrane region" description="Helical" evidence="6">
    <location>
        <begin position="97"/>
        <end position="121"/>
    </location>
</feature>
<keyword evidence="4 6" id="KW-1133">Transmembrane helix</keyword>
<name>A0A1E3PCM4_WICAA</name>
<feature type="transmembrane region" description="Helical" evidence="6">
    <location>
        <begin position="230"/>
        <end position="254"/>
    </location>
</feature>
<gene>
    <name evidence="8" type="ORF">WICANDRAFT_39794</name>
</gene>
<evidence type="ECO:0000256" key="4">
    <source>
        <dbReference type="ARBA" id="ARBA00022989"/>
    </source>
</evidence>
<evidence type="ECO:0000256" key="1">
    <source>
        <dbReference type="ARBA" id="ARBA00004141"/>
    </source>
</evidence>
<evidence type="ECO:0000259" key="7">
    <source>
        <dbReference type="PROSITE" id="PS50850"/>
    </source>
</evidence>
<feature type="transmembrane region" description="Helical" evidence="6">
    <location>
        <begin position="133"/>
        <end position="153"/>
    </location>
</feature>
<feature type="transmembrane region" description="Helical" evidence="6">
    <location>
        <begin position="361"/>
        <end position="381"/>
    </location>
</feature>
<keyword evidence="2" id="KW-0813">Transport</keyword>
<dbReference type="GO" id="GO:0016020">
    <property type="term" value="C:membrane"/>
    <property type="evidence" value="ECO:0007669"/>
    <property type="project" value="UniProtKB-SubCell"/>
</dbReference>
<keyword evidence="5 6" id="KW-0472">Membrane</keyword>
<reference evidence="8 9" key="1">
    <citation type="journal article" date="2016" name="Proc. Natl. Acad. Sci. U.S.A.">
        <title>Comparative genomics of biotechnologically important yeasts.</title>
        <authorList>
            <person name="Riley R."/>
            <person name="Haridas S."/>
            <person name="Wolfe K.H."/>
            <person name="Lopes M.R."/>
            <person name="Hittinger C.T."/>
            <person name="Goeker M."/>
            <person name="Salamov A.A."/>
            <person name="Wisecaver J.H."/>
            <person name="Long T.M."/>
            <person name="Calvey C.H."/>
            <person name="Aerts A.L."/>
            <person name="Barry K.W."/>
            <person name="Choi C."/>
            <person name="Clum A."/>
            <person name="Coughlan A.Y."/>
            <person name="Deshpande S."/>
            <person name="Douglass A.P."/>
            <person name="Hanson S.J."/>
            <person name="Klenk H.-P."/>
            <person name="LaButti K.M."/>
            <person name="Lapidus A."/>
            <person name="Lindquist E.A."/>
            <person name="Lipzen A.M."/>
            <person name="Meier-Kolthoff J.P."/>
            <person name="Ohm R.A."/>
            <person name="Otillar R.P."/>
            <person name="Pangilinan J.L."/>
            <person name="Peng Y."/>
            <person name="Rokas A."/>
            <person name="Rosa C.A."/>
            <person name="Scheuner C."/>
            <person name="Sibirny A.A."/>
            <person name="Slot J.C."/>
            <person name="Stielow J.B."/>
            <person name="Sun H."/>
            <person name="Kurtzman C.P."/>
            <person name="Blackwell M."/>
            <person name="Grigoriev I.V."/>
            <person name="Jeffries T.W."/>
        </authorList>
    </citation>
    <scope>NUCLEOTIDE SEQUENCE [LARGE SCALE GENOMIC DNA]</scope>
    <source>
        <strain evidence="9">ATCC 58044 / CBS 1984 / NCYC 433 / NRRL Y-366-8</strain>
    </source>
</reference>
<dbReference type="STRING" id="683960.A0A1E3PCM4"/>
<dbReference type="PANTHER" id="PTHR43791:SF51">
    <property type="entry name" value="MAJOR FACILITATOR SUPERFAMILY (MFS) PROFILE DOMAIN-CONTAINING PROTEIN"/>
    <property type="match status" value="1"/>
</dbReference>
<feature type="transmembrane region" description="Helical" evidence="6">
    <location>
        <begin position="165"/>
        <end position="187"/>
    </location>
</feature>
<dbReference type="InterPro" id="IPR036259">
    <property type="entry name" value="MFS_trans_sf"/>
</dbReference>
<dbReference type="InterPro" id="IPR011701">
    <property type="entry name" value="MFS"/>
</dbReference>
<comment type="subcellular location">
    <subcellularLocation>
        <location evidence="1">Membrane</location>
        <topology evidence="1">Multi-pass membrane protein</topology>
    </subcellularLocation>
</comment>
<feature type="transmembrane region" description="Helical" evidence="6">
    <location>
        <begin position="73"/>
        <end position="91"/>
    </location>
</feature>
<keyword evidence="3 6" id="KW-0812">Transmembrane</keyword>
<dbReference type="RefSeq" id="XP_019042247.1">
    <property type="nucleotide sequence ID" value="XM_019182546.1"/>
</dbReference>
<sequence length="430" mass="47952">MPLMILLYLCKNLDVNNISYLTTMNKGTHYNVLTELEMTKDDWSWTSTIYFIPFIIFEIPSTIMMKKSTPKVHLFRIAFLWGAVTACQAAVKNKAGLYALRFLLGAAEAGMYPGMLSLLCFWYRPDEITTRMAFLGVLGSFSNILTAFITYGFSFASGKGGLSGWQWVFLIEGIFTVLCSFLILFYLPNYPDSAINWLEEEEKAYLLARLPPQSPKSTDANISLPDIQKALLLSTTWAFSFLRLFQNLGTYGLAFWLPSIIQEFGLGAPQTAPLLSVPSAAMAVLSGISFSYLVDRAYFPSGYLVFASLVVSLISFIVMTTVHLKPVIYAFIIVATLSSAADNTVMSSWMTLTLEGSSQIGFAFAFSNSLGQLGGIIGPQIFRARYAPTYTVPYAVCLAFLGLAMIIVTFIWLKTKNVTYKSMRERRQRL</sequence>
<feature type="transmembrane region" description="Helical" evidence="6">
    <location>
        <begin position="393"/>
        <end position="413"/>
    </location>
</feature>
<evidence type="ECO:0000313" key="8">
    <source>
        <dbReference type="EMBL" id="ODQ63040.1"/>
    </source>
</evidence>
<feature type="transmembrane region" description="Helical" evidence="6">
    <location>
        <begin position="328"/>
        <end position="349"/>
    </location>
</feature>
<feature type="domain" description="Major facilitator superfamily (MFS) profile" evidence="7">
    <location>
        <begin position="1"/>
        <end position="416"/>
    </location>
</feature>
<feature type="transmembrane region" description="Helical" evidence="6">
    <location>
        <begin position="43"/>
        <end position="61"/>
    </location>
</feature>
<evidence type="ECO:0000256" key="3">
    <source>
        <dbReference type="ARBA" id="ARBA00022692"/>
    </source>
</evidence>